<keyword evidence="1" id="KW-1133">Transmembrane helix</keyword>
<dbReference type="RefSeq" id="WP_316266794.1">
    <property type="nucleotide sequence ID" value="NZ_AP027742.1"/>
</dbReference>
<keyword evidence="1" id="KW-0472">Membrane</keyword>
<protein>
    <submittedName>
        <fullName evidence="2">Uncharacterized protein</fullName>
    </submittedName>
</protein>
<dbReference type="EMBL" id="AP027742">
    <property type="protein sequence ID" value="BDZ77146.1"/>
    <property type="molecule type" value="Genomic_DNA"/>
</dbReference>
<organism evidence="2 3">
    <name type="scientific">Claveliimonas bilis</name>
    <dbReference type="NCBI Taxonomy" id="3028070"/>
    <lineage>
        <taxon>Bacteria</taxon>
        <taxon>Bacillati</taxon>
        <taxon>Bacillota</taxon>
        <taxon>Clostridia</taxon>
        <taxon>Lachnospirales</taxon>
        <taxon>Lachnospiraceae</taxon>
        <taxon>Claveliimonas</taxon>
    </lineage>
</organism>
<evidence type="ECO:0000256" key="1">
    <source>
        <dbReference type="SAM" id="Phobius"/>
    </source>
</evidence>
<accession>A0ABM8I2G2</accession>
<feature type="transmembrane region" description="Helical" evidence="1">
    <location>
        <begin position="89"/>
        <end position="109"/>
    </location>
</feature>
<proteinExistence type="predicted"/>
<keyword evidence="3" id="KW-1185">Reference proteome</keyword>
<feature type="transmembrane region" description="Helical" evidence="1">
    <location>
        <begin position="39"/>
        <end position="60"/>
    </location>
</feature>
<reference evidence="3" key="1">
    <citation type="journal article" date="2023" name="Int. J. Syst. Evol. Microbiol.">
        <title>Claveliimonas bilis gen. nov., sp. nov., deoxycholic acid-producing bacteria isolated from human faeces, and reclassification of Sellimonas monacensis Zenner et al. 2021 as Claveliimonas monacensis comb. nov.</title>
        <authorList>
            <person name="Hisatomi A."/>
            <person name="Kastawa N.W.E.P.G."/>
            <person name="Song I."/>
            <person name="Ohkuma M."/>
            <person name="Fukiya S."/>
            <person name="Sakamoto M."/>
        </authorList>
    </citation>
    <scope>NUCLEOTIDE SEQUENCE [LARGE SCALE GENOMIC DNA]</scope>
    <source>
        <strain evidence="3">12BBH14</strain>
    </source>
</reference>
<name>A0ABM8I2G2_9FIRM</name>
<feature type="transmembrane region" description="Helical" evidence="1">
    <location>
        <begin position="6"/>
        <end position="27"/>
    </location>
</feature>
<dbReference type="Proteomes" id="UP001305815">
    <property type="component" value="Chromosome"/>
</dbReference>
<keyword evidence="1" id="KW-0812">Transmembrane</keyword>
<gene>
    <name evidence="2" type="ORF">Lac1_13290</name>
</gene>
<sequence length="119" mass="13542">MKEERFLKLTYIHDIATIVSIFLSVFHVMKGTGSKIRDVLCGSFLVMQIFAALKIGARFLEKKNDLQKSMEELYHRSEKEWGAGWKSSLLLYVLISVTVFFKVGVPLLLGKDNEKESGV</sequence>
<evidence type="ECO:0000313" key="2">
    <source>
        <dbReference type="EMBL" id="BDZ77146.1"/>
    </source>
</evidence>
<evidence type="ECO:0000313" key="3">
    <source>
        <dbReference type="Proteomes" id="UP001305815"/>
    </source>
</evidence>